<evidence type="ECO:0000313" key="2">
    <source>
        <dbReference type="Proteomes" id="UP000009227"/>
    </source>
</evidence>
<dbReference type="HOGENOM" id="CLU_2645928_0_0_2"/>
<evidence type="ECO:0000313" key="1">
    <source>
        <dbReference type="EMBL" id="AEF97088.1"/>
    </source>
</evidence>
<proteinExistence type="predicted"/>
<gene>
    <name evidence="1" type="ordered locus">Metig_1554</name>
</gene>
<evidence type="ECO:0008006" key="3">
    <source>
        <dbReference type="Google" id="ProtNLM"/>
    </source>
</evidence>
<dbReference type="AlphaFoldDB" id="F6BB01"/>
<keyword evidence="2" id="KW-1185">Reference proteome</keyword>
<dbReference type="OrthoDB" id="38613at2157"/>
<dbReference type="RefSeq" id="WP_013799682.1">
    <property type="nucleotide sequence ID" value="NC_015562.1"/>
</dbReference>
<dbReference type="EMBL" id="CP002737">
    <property type="protein sequence ID" value="AEF97088.1"/>
    <property type="molecule type" value="Genomic_DNA"/>
</dbReference>
<reference evidence="1 2" key="1">
    <citation type="submission" date="2011-05" db="EMBL/GenBank/DDBJ databases">
        <title>Complete sequence of Methanotorris igneus Kol 5.</title>
        <authorList>
            <consortium name="US DOE Joint Genome Institute"/>
            <person name="Lucas S."/>
            <person name="Han J."/>
            <person name="Lapidus A."/>
            <person name="Cheng J.-F."/>
            <person name="Goodwin L."/>
            <person name="Pitluck S."/>
            <person name="Peters L."/>
            <person name="Mikhailova N."/>
            <person name="Chertkov O."/>
            <person name="Han C."/>
            <person name="Tapia R."/>
            <person name="Land M."/>
            <person name="Hauser L."/>
            <person name="Kyrpides N."/>
            <person name="Ivanova N."/>
            <person name="Pagani I."/>
            <person name="Sieprawska-Lupa M."/>
            <person name="Whitman W."/>
            <person name="Woyke T."/>
        </authorList>
    </citation>
    <scope>NUCLEOTIDE SEQUENCE [LARGE SCALE GENOMIC DNA]</scope>
    <source>
        <strain evidence="2">DSM 5666 / JCM 11834 / Kol 5</strain>
    </source>
</reference>
<dbReference type="KEGG" id="mig:Metig_1554"/>
<organism evidence="2">
    <name type="scientific">Methanotorris igneus (strain DSM 5666 / JCM 11834 / Kol 5)</name>
    <dbReference type="NCBI Taxonomy" id="880724"/>
    <lineage>
        <taxon>Archaea</taxon>
        <taxon>Methanobacteriati</taxon>
        <taxon>Methanobacteriota</taxon>
        <taxon>Methanomada group</taxon>
        <taxon>Methanococci</taxon>
        <taxon>Methanococcales</taxon>
        <taxon>Methanocaldococcaceae</taxon>
        <taxon>Methanotorris</taxon>
    </lineage>
</organism>
<dbReference type="GeneID" id="10644427"/>
<sequence length="74" mass="8424">MKVRFKMNIPSKEEICESLKVDNTSEGIIIKVNCKQNNMEVYIETHSIGSLKNALDDLFVNYSMGESIVKIARD</sequence>
<dbReference type="NCBIfam" id="NF011470">
    <property type="entry name" value="PRK14887.1"/>
    <property type="match status" value="1"/>
</dbReference>
<dbReference type="Proteomes" id="UP000009227">
    <property type="component" value="Chromosome"/>
</dbReference>
<accession>F6BB01</accession>
<dbReference type="STRING" id="880724.Metig_1554"/>
<name>F6BB01_METIK</name>
<protein>
    <recommendedName>
        <fullName evidence="3">Transcription factor Pcc1</fullName>
    </recommendedName>
</protein>